<name>I3EGL5_NEMP3</name>
<dbReference type="HOGENOM" id="CLU_1796984_0_0_1"/>
<dbReference type="OMA" id="GLCELCV"/>
<dbReference type="STRING" id="935791.I3EGL5"/>
<keyword evidence="5" id="KW-0812">Transmembrane</keyword>
<evidence type="ECO:0000313" key="7">
    <source>
        <dbReference type="EMBL" id="EIJ88362.1"/>
    </source>
</evidence>
<keyword evidence="1" id="KW-0479">Metal-binding</keyword>
<dbReference type="InParanoid" id="I3EGL5"/>
<organism evidence="7 8">
    <name type="scientific">Nematocida parisii (strain ERTm3)</name>
    <name type="common">Nematode killer fungus</name>
    <dbReference type="NCBI Taxonomy" id="935791"/>
    <lineage>
        <taxon>Eukaryota</taxon>
        <taxon>Fungi</taxon>
        <taxon>Fungi incertae sedis</taxon>
        <taxon>Microsporidia</taxon>
        <taxon>Nematocida</taxon>
    </lineage>
</organism>
<evidence type="ECO:0000259" key="6">
    <source>
        <dbReference type="PROSITE" id="PS51265"/>
    </source>
</evidence>
<dbReference type="Proteomes" id="UP000002872">
    <property type="component" value="Unassembled WGS sequence"/>
</dbReference>
<keyword evidence="5" id="KW-0472">Membrane</keyword>
<keyword evidence="2 4" id="KW-0863">Zinc-finger</keyword>
<evidence type="ECO:0000256" key="2">
    <source>
        <dbReference type="ARBA" id="ARBA00022771"/>
    </source>
</evidence>
<feature type="domain" description="DBF4-type" evidence="6">
    <location>
        <begin position="84"/>
        <end position="132"/>
    </location>
</feature>
<dbReference type="SMART" id="SM00586">
    <property type="entry name" value="ZnF_DBF"/>
    <property type="match status" value="1"/>
</dbReference>
<keyword evidence="3" id="KW-0862">Zinc</keyword>
<feature type="transmembrane region" description="Helical" evidence="5">
    <location>
        <begin position="21"/>
        <end position="38"/>
    </location>
</feature>
<dbReference type="GO" id="GO:0008270">
    <property type="term" value="F:zinc ion binding"/>
    <property type="evidence" value="ECO:0007669"/>
    <property type="project" value="UniProtKB-KW"/>
</dbReference>
<dbReference type="InterPro" id="IPR006572">
    <property type="entry name" value="Znf_DBF"/>
</dbReference>
<evidence type="ECO:0000256" key="5">
    <source>
        <dbReference type="SAM" id="Phobius"/>
    </source>
</evidence>
<dbReference type="PROSITE" id="PS51265">
    <property type="entry name" value="ZF_DBF4"/>
    <property type="match status" value="1"/>
</dbReference>
<dbReference type="AlphaFoldDB" id="I3EGL5"/>
<protein>
    <recommendedName>
        <fullName evidence="6">DBF4-type domain-containing protein</fullName>
    </recommendedName>
</protein>
<keyword evidence="8" id="KW-1185">Reference proteome</keyword>
<dbReference type="Pfam" id="PF07535">
    <property type="entry name" value="zf-DBF"/>
    <property type="match status" value="1"/>
</dbReference>
<evidence type="ECO:0000256" key="4">
    <source>
        <dbReference type="PROSITE-ProRule" id="PRU00600"/>
    </source>
</evidence>
<dbReference type="OrthoDB" id="21380at2759"/>
<dbReference type="EMBL" id="GL870878">
    <property type="protein sequence ID" value="EIJ88362.1"/>
    <property type="molecule type" value="Genomic_DNA"/>
</dbReference>
<gene>
    <name evidence="7" type="ORF">NEQG_01052</name>
</gene>
<dbReference type="InterPro" id="IPR038545">
    <property type="entry name" value="Znf_DBF_sf"/>
</dbReference>
<evidence type="ECO:0000256" key="1">
    <source>
        <dbReference type="ARBA" id="ARBA00022723"/>
    </source>
</evidence>
<evidence type="ECO:0000256" key="3">
    <source>
        <dbReference type="ARBA" id="ARBA00022833"/>
    </source>
</evidence>
<dbReference type="VEuPathDB" id="MicrosporidiaDB:NEQG_01052"/>
<keyword evidence="5" id="KW-1133">Transmembrane helix</keyword>
<proteinExistence type="predicted"/>
<sequence>MIRIRIESFSLFYMPVNLTRLFIFIFSSIFAFMQYHVFSHPYILIEDSTGRHRPFHREYKRDSKDTMIPEINLSQQTLPKKQRSLKKPGLCELCVIKYADYDQHITTEKHLKAEDRVEYGELEIIAESLRVKGERRKPRKRLFI</sequence>
<dbReference type="Gene3D" id="6.10.250.3410">
    <property type="entry name" value="DBF zinc finger"/>
    <property type="match status" value="1"/>
</dbReference>
<reference evidence="7" key="1">
    <citation type="submission" date="2011-01" db="EMBL/GenBank/DDBJ databases">
        <title>The Genome Sequence of Nematocida parisii strain ERTm3.</title>
        <authorList>
            <consortium name="The Broad Institute Genome Sequencing Platform"/>
            <consortium name="The Broad Institute Genome Sequencing Center for Infectious Disease"/>
            <person name="Cuomo C."/>
            <person name="Troemel E."/>
            <person name="Young S.K."/>
            <person name="Zeng Q."/>
            <person name="Gargeya S."/>
            <person name="Fitzgerald M."/>
            <person name="Haas B."/>
            <person name="Abouelleil A."/>
            <person name="Alvarado L."/>
            <person name="Arachchi H.M."/>
            <person name="Berlin A."/>
            <person name="Chapman S.B."/>
            <person name="Gearin G."/>
            <person name="Goldberg J."/>
            <person name="Griggs A."/>
            <person name="Gujja S."/>
            <person name="Hansen M."/>
            <person name="Heiman D."/>
            <person name="Howarth C."/>
            <person name="Larimer J."/>
            <person name="Lui A."/>
            <person name="MacDonald P.J.P."/>
            <person name="McCowen C."/>
            <person name="Montmayeur A."/>
            <person name="Murphy C."/>
            <person name="Neiman D."/>
            <person name="Pearson M."/>
            <person name="Priest M."/>
            <person name="Roberts A."/>
            <person name="Saif S."/>
            <person name="Shea T."/>
            <person name="Sisk P."/>
            <person name="Stolte C."/>
            <person name="Sykes S."/>
            <person name="Wortman J."/>
            <person name="Nusbaum C."/>
            <person name="Birren B."/>
        </authorList>
    </citation>
    <scope>NUCLEOTIDE SEQUENCE</scope>
    <source>
        <strain evidence="7">ERTm3</strain>
    </source>
</reference>
<accession>I3EGL5</accession>
<evidence type="ECO:0000313" key="8">
    <source>
        <dbReference type="Proteomes" id="UP000002872"/>
    </source>
</evidence>
<dbReference type="GO" id="GO:0003676">
    <property type="term" value="F:nucleic acid binding"/>
    <property type="evidence" value="ECO:0007669"/>
    <property type="project" value="InterPro"/>
</dbReference>